<name>A0AAF3F5T6_9BILA</name>
<feature type="compositionally biased region" description="Basic and acidic residues" evidence="5">
    <location>
        <begin position="1"/>
        <end position="58"/>
    </location>
</feature>
<keyword evidence="4" id="KW-0539">Nucleus</keyword>
<proteinExistence type="predicted"/>
<protein>
    <submittedName>
        <fullName evidence="8">Chromatin assembly factor 1 subunit A</fullName>
    </submittedName>
</protein>
<accession>A0AAF3F5T6</accession>
<keyword evidence="3" id="KW-0234">DNA repair</keyword>
<dbReference type="Pfam" id="PF12253">
    <property type="entry name" value="CAF1A_dimeriz"/>
    <property type="match status" value="1"/>
</dbReference>
<evidence type="ECO:0000259" key="6">
    <source>
        <dbReference type="Pfam" id="PF12253"/>
    </source>
</evidence>
<evidence type="ECO:0000256" key="2">
    <source>
        <dbReference type="ARBA" id="ARBA00022763"/>
    </source>
</evidence>
<keyword evidence="2" id="KW-0227">DNA damage</keyword>
<dbReference type="PANTHER" id="PTHR15272:SF0">
    <property type="entry name" value="CHROMATIN ASSEMBLY FACTOR 1 SUBUNIT A"/>
    <property type="match status" value="1"/>
</dbReference>
<feature type="region of interest" description="Disordered" evidence="5">
    <location>
        <begin position="359"/>
        <end position="443"/>
    </location>
</feature>
<feature type="domain" description="Chromatin assembly factor 1 subunit A dimerization" evidence="6">
    <location>
        <begin position="332"/>
        <end position="404"/>
    </location>
</feature>
<dbReference type="GO" id="GO:0005634">
    <property type="term" value="C:nucleus"/>
    <property type="evidence" value="ECO:0007669"/>
    <property type="project" value="UniProtKB-SubCell"/>
</dbReference>
<evidence type="ECO:0000313" key="8">
    <source>
        <dbReference type="WBParaSite" id="MBELARI_LOCUS21742"/>
    </source>
</evidence>
<evidence type="ECO:0000256" key="4">
    <source>
        <dbReference type="ARBA" id="ARBA00023242"/>
    </source>
</evidence>
<comment type="subcellular location">
    <subcellularLocation>
        <location evidence="1">Nucleus</location>
    </subcellularLocation>
</comment>
<feature type="region of interest" description="Disordered" evidence="5">
    <location>
        <begin position="1"/>
        <end position="245"/>
    </location>
</feature>
<evidence type="ECO:0000256" key="3">
    <source>
        <dbReference type="ARBA" id="ARBA00023204"/>
    </source>
</evidence>
<dbReference type="AlphaFoldDB" id="A0AAF3F5T6"/>
<reference evidence="8" key="1">
    <citation type="submission" date="2024-02" db="UniProtKB">
        <authorList>
            <consortium name="WormBaseParasite"/>
        </authorList>
    </citation>
    <scope>IDENTIFICATION</scope>
</reference>
<feature type="compositionally biased region" description="Polar residues" evidence="5">
    <location>
        <begin position="73"/>
        <end position="94"/>
    </location>
</feature>
<keyword evidence="7" id="KW-1185">Reference proteome</keyword>
<dbReference type="GO" id="GO:0006334">
    <property type="term" value="P:nucleosome assembly"/>
    <property type="evidence" value="ECO:0007669"/>
    <property type="project" value="TreeGrafter"/>
</dbReference>
<feature type="compositionally biased region" description="Acidic residues" evidence="5">
    <location>
        <begin position="370"/>
        <end position="411"/>
    </location>
</feature>
<evidence type="ECO:0000256" key="5">
    <source>
        <dbReference type="SAM" id="MobiDB-lite"/>
    </source>
</evidence>
<evidence type="ECO:0000256" key="1">
    <source>
        <dbReference type="ARBA" id="ARBA00004123"/>
    </source>
</evidence>
<dbReference type="InterPro" id="IPR022043">
    <property type="entry name" value="CAF1A_DD"/>
</dbReference>
<dbReference type="GO" id="GO:0006281">
    <property type="term" value="P:DNA repair"/>
    <property type="evidence" value="ECO:0007669"/>
    <property type="project" value="UniProtKB-KW"/>
</dbReference>
<dbReference type="Proteomes" id="UP000887575">
    <property type="component" value="Unassembled WGS sequence"/>
</dbReference>
<sequence>MDIEAKENHCEETQENPEKDGSSLPETRKRAHSDDEVELKKSKIDLFEVSSDSDHSESQKSIVELPENEEDAASTTPKMSRRSSTAHPPHSTRTPMGLNKKMGLREQERLKKTEEKLRAKEERERQLELKRQEKEKKEREREEKRREEERKKEEKRKEEEKKKEEKQREAEERMKEKEEKKKEEEERKRKKDEERELKKQEEEEKRKKKEEEKLQLKREKEEQREAKRREEEAAKAAEEEKKRRQSTHFKNFFKVEKKIEKASEKPEEKEKWFQPFHLKEGATLAPIHRRDVLPSDWILKTFPDEVPSTYLDSIKPSRKLVLASRTDALKAKLFHFHTNYRPPYYGTWRKRAGQGVSGKNPFGKMVNLDYENDSDSEWEEEPEDADECRSDEEEEVEKDEDEDEEDDDEGFFVEPGYLSDGEGDVGEESGERAAQGTTETAEVRAERLAGRAKVWEQSVNRKKQLLVATILGPNFKNPPAPCELLQVVIF</sequence>
<dbReference type="GO" id="GO:0033186">
    <property type="term" value="C:CAF-1 complex"/>
    <property type="evidence" value="ECO:0007669"/>
    <property type="project" value="TreeGrafter"/>
</dbReference>
<feature type="compositionally biased region" description="Basic and acidic residues" evidence="5">
    <location>
        <begin position="103"/>
        <end position="242"/>
    </location>
</feature>
<evidence type="ECO:0000313" key="7">
    <source>
        <dbReference type="Proteomes" id="UP000887575"/>
    </source>
</evidence>
<dbReference type="WBParaSite" id="MBELARI_LOCUS21742">
    <property type="protein sequence ID" value="MBELARI_LOCUS21742"/>
    <property type="gene ID" value="MBELARI_LOCUS21742"/>
</dbReference>
<dbReference type="PANTHER" id="PTHR15272">
    <property type="entry name" value="CHROMATIN ASSEMBLY FACTOR 1 SUBUNIT A CAF-1 SUBUNIT A"/>
    <property type="match status" value="1"/>
</dbReference>
<organism evidence="7 8">
    <name type="scientific">Mesorhabditis belari</name>
    <dbReference type="NCBI Taxonomy" id="2138241"/>
    <lineage>
        <taxon>Eukaryota</taxon>
        <taxon>Metazoa</taxon>
        <taxon>Ecdysozoa</taxon>
        <taxon>Nematoda</taxon>
        <taxon>Chromadorea</taxon>
        <taxon>Rhabditida</taxon>
        <taxon>Rhabditina</taxon>
        <taxon>Rhabditomorpha</taxon>
        <taxon>Rhabditoidea</taxon>
        <taxon>Rhabditidae</taxon>
        <taxon>Mesorhabditinae</taxon>
        <taxon>Mesorhabditis</taxon>
    </lineage>
</organism>